<proteinExistence type="predicted"/>
<keyword evidence="1" id="KW-0812">Transmembrane</keyword>
<evidence type="ECO:0000256" key="1">
    <source>
        <dbReference type="SAM" id="Phobius"/>
    </source>
</evidence>
<protein>
    <submittedName>
        <fullName evidence="2">Uncharacterized protein</fullName>
    </submittedName>
</protein>
<feature type="transmembrane region" description="Helical" evidence="1">
    <location>
        <begin position="29"/>
        <end position="49"/>
    </location>
</feature>
<keyword evidence="1" id="KW-1133">Transmembrane helix</keyword>
<sequence length="81" mass="9512">MVLFLLIIGGWFYLRRKLGKRDKHSFPWVDWFLGIMISLYGLIMLFMLFGVEQKRAGLLSIGIAFLGALVYVGWMRRRIKS</sequence>
<dbReference type="EMBL" id="UINC01071936">
    <property type="protein sequence ID" value="SVC07215.1"/>
    <property type="molecule type" value="Genomic_DNA"/>
</dbReference>
<accession>A0A382J6N7</accession>
<feature type="transmembrane region" description="Helical" evidence="1">
    <location>
        <begin position="56"/>
        <end position="74"/>
    </location>
</feature>
<keyword evidence="1" id="KW-0472">Membrane</keyword>
<organism evidence="2">
    <name type="scientific">marine metagenome</name>
    <dbReference type="NCBI Taxonomy" id="408172"/>
    <lineage>
        <taxon>unclassified sequences</taxon>
        <taxon>metagenomes</taxon>
        <taxon>ecological metagenomes</taxon>
    </lineage>
</organism>
<reference evidence="2" key="1">
    <citation type="submission" date="2018-05" db="EMBL/GenBank/DDBJ databases">
        <authorList>
            <person name="Lanie J.A."/>
            <person name="Ng W.-L."/>
            <person name="Kazmierczak K.M."/>
            <person name="Andrzejewski T.M."/>
            <person name="Davidsen T.M."/>
            <person name="Wayne K.J."/>
            <person name="Tettelin H."/>
            <person name="Glass J.I."/>
            <person name="Rusch D."/>
            <person name="Podicherti R."/>
            <person name="Tsui H.-C.T."/>
            <person name="Winkler M.E."/>
        </authorList>
    </citation>
    <scope>NUCLEOTIDE SEQUENCE</scope>
</reference>
<gene>
    <name evidence="2" type="ORF">METZ01_LOCUS260069</name>
</gene>
<name>A0A382J6N7_9ZZZZ</name>
<evidence type="ECO:0000313" key="2">
    <source>
        <dbReference type="EMBL" id="SVC07215.1"/>
    </source>
</evidence>
<dbReference type="AlphaFoldDB" id="A0A382J6N7"/>